<dbReference type="Pfam" id="PF02566">
    <property type="entry name" value="OsmC"/>
    <property type="match status" value="1"/>
</dbReference>
<protein>
    <submittedName>
        <fullName evidence="1">OsmC family peroxiredoxin</fullName>
    </submittedName>
</protein>
<accession>A0A6N9YIG2</accession>
<reference evidence="1 2" key="1">
    <citation type="submission" date="2020-02" db="EMBL/GenBank/DDBJ databases">
        <authorList>
            <person name="Li X.-J."/>
            <person name="Feng X.-M."/>
        </authorList>
    </citation>
    <scope>NUCLEOTIDE SEQUENCE [LARGE SCALE GENOMIC DNA]</scope>
    <source>
        <strain evidence="1 2">CGMCC 4.7225</strain>
    </source>
</reference>
<dbReference type="InterPro" id="IPR015946">
    <property type="entry name" value="KH_dom-like_a/b"/>
</dbReference>
<dbReference type="Gene3D" id="3.30.300.20">
    <property type="match status" value="1"/>
</dbReference>
<dbReference type="EMBL" id="JAAGOB010000002">
    <property type="protein sequence ID" value="NED94725.1"/>
    <property type="molecule type" value="Genomic_DNA"/>
</dbReference>
<name>A0A6N9YIG2_9ACTN</name>
<gene>
    <name evidence="1" type="ORF">G1H11_05315</name>
</gene>
<dbReference type="Proteomes" id="UP000469185">
    <property type="component" value="Unassembled WGS sequence"/>
</dbReference>
<comment type="caution">
    <text evidence="1">The sequence shown here is derived from an EMBL/GenBank/DDBJ whole genome shotgun (WGS) entry which is preliminary data.</text>
</comment>
<evidence type="ECO:0000313" key="2">
    <source>
        <dbReference type="Proteomes" id="UP000469185"/>
    </source>
</evidence>
<dbReference type="InterPro" id="IPR003718">
    <property type="entry name" value="OsmC/Ohr_fam"/>
</dbReference>
<dbReference type="PANTHER" id="PTHR34352:SF1">
    <property type="entry name" value="PROTEIN YHFA"/>
    <property type="match status" value="1"/>
</dbReference>
<dbReference type="RefSeq" id="WP_163816714.1">
    <property type="nucleotide sequence ID" value="NZ_JAAGOB010000002.1"/>
</dbReference>
<evidence type="ECO:0000313" key="1">
    <source>
        <dbReference type="EMBL" id="NED94725.1"/>
    </source>
</evidence>
<sequence>MAEDTHRSVSIERVASRQYVATNPRGGKLIFGEGNDNEFTPVELLLTALAGCSAIDVDFITTRRADPDSFEVEATGDKIRDESGNRMENLELAFRVRFPDGDDGDAARKVLPDAIAKSRDRLCTVSRTVEVATPVAIRSE</sequence>
<keyword evidence="2" id="KW-1185">Reference proteome</keyword>
<dbReference type="SUPFAM" id="SSF82784">
    <property type="entry name" value="OsmC-like"/>
    <property type="match status" value="1"/>
</dbReference>
<proteinExistence type="predicted"/>
<dbReference type="AlphaFoldDB" id="A0A6N9YIG2"/>
<dbReference type="InterPro" id="IPR036102">
    <property type="entry name" value="OsmC/Ohrsf"/>
</dbReference>
<dbReference type="PANTHER" id="PTHR34352">
    <property type="entry name" value="PROTEIN YHFA"/>
    <property type="match status" value="1"/>
</dbReference>
<organism evidence="1 2">
    <name type="scientific">Phytoactinopolyspora alkaliphila</name>
    <dbReference type="NCBI Taxonomy" id="1783498"/>
    <lineage>
        <taxon>Bacteria</taxon>
        <taxon>Bacillati</taxon>
        <taxon>Actinomycetota</taxon>
        <taxon>Actinomycetes</taxon>
        <taxon>Jiangellales</taxon>
        <taxon>Jiangellaceae</taxon>
        <taxon>Phytoactinopolyspora</taxon>
    </lineage>
</organism>